<dbReference type="GO" id="GO:0016020">
    <property type="term" value="C:membrane"/>
    <property type="evidence" value="ECO:0007669"/>
    <property type="project" value="TreeGrafter"/>
</dbReference>
<dbReference type="InterPro" id="IPR029058">
    <property type="entry name" value="AB_hydrolase_fold"/>
</dbReference>
<evidence type="ECO:0000313" key="3">
    <source>
        <dbReference type="EMBL" id="SVD82190.1"/>
    </source>
</evidence>
<accession>A0A382YGH7</accession>
<dbReference type="PANTHER" id="PTHR43798:SF31">
    <property type="entry name" value="AB HYDROLASE SUPERFAMILY PROTEIN YCLE"/>
    <property type="match status" value="1"/>
</dbReference>
<name>A0A382YGH7_9ZZZZ</name>
<dbReference type="AlphaFoldDB" id="A0A382YGH7"/>
<sequence length="243" mass="26820">PVVVLSHGAGGSHAVWYQQIPRIGEKYRVVTWDSRGFGNSTNNTARLAPENAARDLAAVLDELEISEAHLVGQSMGGWHVSAFLTLFNERVRSLTYADTVGGLWTDDLRRAYEEFRADGGLQGTREFPLVGGHLALWTGATDRDVAHAFLYQALGSFHSPPLDRLGEVLEFTIHHSDFDDLNIPVLFIGGEYDQIFPASMLRDSANRIRGAQFTQIPDAGHSPYFEQPAAWNLALLEFLAAVN</sequence>
<evidence type="ECO:0000256" key="1">
    <source>
        <dbReference type="ARBA" id="ARBA00022801"/>
    </source>
</evidence>
<dbReference type="InterPro" id="IPR000073">
    <property type="entry name" value="AB_hydrolase_1"/>
</dbReference>
<dbReference type="PANTHER" id="PTHR43798">
    <property type="entry name" value="MONOACYLGLYCEROL LIPASE"/>
    <property type="match status" value="1"/>
</dbReference>
<keyword evidence="1" id="KW-0378">Hydrolase</keyword>
<proteinExistence type="predicted"/>
<dbReference type="Gene3D" id="3.40.50.1820">
    <property type="entry name" value="alpha/beta hydrolase"/>
    <property type="match status" value="1"/>
</dbReference>
<dbReference type="SUPFAM" id="SSF53474">
    <property type="entry name" value="alpha/beta-Hydrolases"/>
    <property type="match status" value="1"/>
</dbReference>
<reference evidence="3" key="1">
    <citation type="submission" date="2018-05" db="EMBL/GenBank/DDBJ databases">
        <authorList>
            <person name="Lanie J.A."/>
            <person name="Ng W.-L."/>
            <person name="Kazmierczak K.M."/>
            <person name="Andrzejewski T.M."/>
            <person name="Davidsen T.M."/>
            <person name="Wayne K.J."/>
            <person name="Tettelin H."/>
            <person name="Glass J.I."/>
            <person name="Rusch D."/>
            <person name="Podicherti R."/>
            <person name="Tsui H.-C.T."/>
            <person name="Winkler M.E."/>
        </authorList>
    </citation>
    <scope>NUCLEOTIDE SEQUENCE</scope>
</reference>
<gene>
    <name evidence="3" type="ORF">METZ01_LOCUS435044</name>
</gene>
<dbReference type="GO" id="GO:0016787">
    <property type="term" value="F:hydrolase activity"/>
    <property type="evidence" value="ECO:0007669"/>
    <property type="project" value="UniProtKB-KW"/>
</dbReference>
<feature type="non-terminal residue" evidence="3">
    <location>
        <position position="1"/>
    </location>
</feature>
<dbReference type="EMBL" id="UINC01175526">
    <property type="protein sequence ID" value="SVD82190.1"/>
    <property type="molecule type" value="Genomic_DNA"/>
</dbReference>
<organism evidence="3">
    <name type="scientific">marine metagenome</name>
    <dbReference type="NCBI Taxonomy" id="408172"/>
    <lineage>
        <taxon>unclassified sequences</taxon>
        <taxon>metagenomes</taxon>
        <taxon>ecological metagenomes</taxon>
    </lineage>
</organism>
<dbReference type="PRINTS" id="PR00111">
    <property type="entry name" value="ABHYDROLASE"/>
</dbReference>
<dbReference type="InterPro" id="IPR050266">
    <property type="entry name" value="AB_hydrolase_sf"/>
</dbReference>
<dbReference type="Pfam" id="PF00561">
    <property type="entry name" value="Abhydrolase_1"/>
    <property type="match status" value="1"/>
</dbReference>
<protein>
    <recommendedName>
        <fullName evidence="2">AB hydrolase-1 domain-containing protein</fullName>
    </recommendedName>
</protein>
<feature type="domain" description="AB hydrolase-1" evidence="2">
    <location>
        <begin position="1"/>
        <end position="228"/>
    </location>
</feature>
<evidence type="ECO:0000259" key="2">
    <source>
        <dbReference type="Pfam" id="PF00561"/>
    </source>
</evidence>